<keyword evidence="4" id="KW-1185">Reference proteome</keyword>
<feature type="domain" description="CsbD-like" evidence="2">
    <location>
        <begin position="4"/>
        <end position="54"/>
    </location>
</feature>
<reference evidence="3 4" key="1">
    <citation type="submission" date="2015-05" db="EMBL/GenBank/DDBJ databases">
        <title>Complete genome sequence of a sulfur-oxidizing gammaproteobacterium strain HA5.</title>
        <authorList>
            <person name="Miura A."/>
            <person name="Kojima H."/>
            <person name="Fukui M."/>
        </authorList>
    </citation>
    <scope>NUCLEOTIDE SEQUENCE [LARGE SCALE GENOMIC DNA]</scope>
    <source>
        <strain evidence="3 4">HA5</strain>
    </source>
</reference>
<name>A0A1B4XH51_9GAMM</name>
<accession>A0A1B4XH51</accession>
<dbReference type="Proteomes" id="UP000243180">
    <property type="component" value="Chromosome"/>
</dbReference>
<dbReference type="PIRSF" id="PIRSF039008">
    <property type="entry name" value="YjbJ"/>
    <property type="match status" value="1"/>
</dbReference>
<gene>
    <name evidence="3" type="ORF">SCL_1843</name>
</gene>
<dbReference type="KEGG" id="slim:SCL_1843"/>
<evidence type="ECO:0000313" key="3">
    <source>
        <dbReference type="EMBL" id="BAV34141.1"/>
    </source>
</evidence>
<sequence length="72" mass="8318">MNWDTAKANWTLFKGNVKLQWGNLTHDHLSKIAGRRDRLTGKMQKTYGATKQVINEQVKEFVGPRKDHGPRI</sequence>
<dbReference type="InterPro" id="IPR050423">
    <property type="entry name" value="UPF0337_stress_rsp"/>
</dbReference>
<dbReference type="RefSeq" id="WP_096360924.1">
    <property type="nucleotide sequence ID" value="NZ_AP014879.1"/>
</dbReference>
<evidence type="ECO:0000256" key="1">
    <source>
        <dbReference type="ARBA" id="ARBA00009129"/>
    </source>
</evidence>
<dbReference type="Pfam" id="PF05532">
    <property type="entry name" value="CsbD"/>
    <property type="match status" value="1"/>
</dbReference>
<dbReference type="Gene3D" id="1.10.1470.10">
    <property type="entry name" value="YjbJ"/>
    <property type="match status" value="1"/>
</dbReference>
<comment type="similarity">
    <text evidence="1">Belongs to the UPF0337 (CsbD) family.</text>
</comment>
<evidence type="ECO:0000259" key="2">
    <source>
        <dbReference type="Pfam" id="PF05532"/>
    </source>
</evidence>
<organism evidence="3 4">
    <name type="scientific">Sulfuricaulis limicola</name>
    <dbReference type="NCBI Taxonomy" id="1620215"/>
    <lineage>
        <taxon>Bacteria</taxon>
        <taxon>Pseudomonadati</taxon>
        <taxon>Pseudomonadota</taxon>
        <taxon>Gammaproteobacteria</taxon>
        <taxon>Acidiferrobacterales</taxon>
        <taxon>Acidiferrobacteraceae</taxon>
        <taxon>Sulfuricaulis</taxon>
    </lineage>
</organism>
<dbReference type="InterPro" id="IPR036629">
    <property type="entry name" value="YjbJ_sf"/>
</dbReference>
<dbReference type="PANTHER" id="PTHR34977">
    <property type="entry name" value="UPF0337 PROTEIN YJBJ"/>
    <property type="match status" value="1"/>
</dbReference>
<dbReference type="InParanoid" id="A0A1B4XH51"/>
<dbReference type="FunCoup" id="A0A1B4XH51">
    <property type="interactions" value="67"/>
</dbReference>
<dbReference type="InterPro" id="IPR026042">
    <property type="entry name" value="YjbJ"/>
</dbReference>
<dbReference type="EMBL" id="AP014879">
    <property type="protein sequence ID" value="BAV34141.1"/>
    <property type="molecule type" value="Genomic_DNA"/>
</dbReference>
<evidence type="ECO:0000313" key="4">
    <source>
        <dbReference type="Proteomes" id="UP000243180"/>
    </source>
</evidence>
<proteinExistence type="inferred from homology"/>
<protein>
    <submittedName>
        <fullName evidence="3">General stress protein CsbD</fullName>
    </submittedName>
</protein>
<dbReference type="InterPro" id="IPR008462">
    <property type="entry name" value="CsbD"/>
</dbReference>
<dbReference type="AlphaFoldDB" id="A0A1B4XH51"/>
<dbReference type="PANTHER" id="PTHR34977:SF1">
    <property type="entry name" value="UPF0337 PROTEIN YJBJ"/>
    <property type="match status" value="1"/>
</dbReference>
<dbReference type="OrthoDB" id="9796058at2"/>
<dbReference type="SUPFAM" id="SSF69047">
    <property type="entry name" value="Hypothetical protein YjbJ"/>
    <property type="match status" value="1"/>
</dbReference>